<keyword evidence="5" id="KW-1185">Reference proteome</keyword>
<evidence type="ECO:0000256" key="1">
    <source>
        <dbReference type="ARBA" id="ARBA00010515"/>
    </source>
</evidence>
<dbReference type="InterPro" id="IPR050300">
    <property type="entry name" value="GDXG_lipolytic_enzyme"/>
</dbReference>
<comment type="similarity">
    <text evidence="1">Belongs to the 'GDXG' lipolytic enzyme family.</text>
</comment>
<proteinExistence type="inferred from homology"/>
<evidence type="ECO:0000259" key="3">
    <source>
        <dbReference type="Pfam" id="PF07859"/>
    </source>
</evidence>
<evidence type="ECO:0000313" key="5">
    <source>
        <dbReference type="Proteomes" id="UP000175691"/>
    </source>
</evidence>
<dbReference type="InterPro" id="IPR002168">
    <property type="entry name" value="Lipase_GDXG_HIS_AS"/>
</dbReference>
<dbReference type="AlphaFoldDB" id="A0A1E7ZC03"/>
<dbReference type="PANTHER" id="PTHR48081:SF30">
    <property type="entry name" value="ACETYL-HYDROLASE LIPR-RELATED"/>
    <property type="match status" value="1"/>
</dbReference>
<dbReference type="Gene3D" id="3.40.50.1820">
    <property type="entry name" value="alpha/beta hydrolase"/>
    <property type="match status" value="1"/>
</dbReference>
<accession>A0A1E7ZC03</accession>
<dbReference type="PROSITE" id="PS01173">
    <property type="entry name" value="LIPASE_GDXG_HIS"/>
    <property type="match status" value="1"/>
</dbReference>
<dbReference type="STRING" id="1656094.BFC18_11190"/>
<comment type="caution">
    <text evidence="4">The sequence shown here is derived from an EMBL/GenBank/DDBJ whole genome shotgun (WGS) entry which is preliminary data.</text>
</comment>
<sequence>MSHRPTNETQLRKLITSTPVEGSPEAMRKAFAHIAGLHDTSDVEEIDRGGVRCLAIGVGPELIWFHGGGYVFGSPETHLTLARDLASYGLRIILPAYRMAPEYHWPAPLEDAVAVTEDTLATTGSLNLGGDSAGGHLAICVALRQQADCLALVAPNTDRSGKSTTRRRTTDIMNEDSADAALASMIMPNVNPTHPDASPLLGDLSKLPAMHLEVAATEVLLDDSLLLARQAALAGVETSLHVTPGLFHMFPLWPDCLPEGAEALQRIARFVLAKNEGLDAG</sequence>
<evidence type="ECO:0000256" key="2">
    <source>
        <dbReference type="ARBA" id="ARBA00022801"/>
    </source>
</evidence>
<gene>
    <name evidence="4" type="ORF">BFC18_11190</name>
</gene>
<feature type="domain" description="Alpha/beta hydrolase fold-3" evidence="3">
    <location>
        <begin position="62"/>
        <end position="251"/>
    </location>
</feature>
<dbReference type="EMBL" id="MDHN01000021">
    <property type="protein sequence ID" value="OFC70991.1"/>
    <property type="molecule type" value="Genomic_DNA"/>
</dbReference>
<organism evidence="4 5">
    <name type="scientific">Alteromonas confluentis</name>
    <dbReference type="NCBI Taxonomy" id="1656094"/>
    <lineage>
        <taxon>Bacteria</taxon>
        <taxon>Pseudomonadati</taxon>
        <taxon>Pseudomonadota</taxon>
        <taxon>Gammaproteobacteria</taxon>
        <taxon>Alteromonadales</taxon>
        <taxon>Alteromonadaceae</taxon>
        <taxon>Alteromonas/Salinimonas group</taxon>
        <taxon>Alteromonas</taxon>
    </lineage>
</organism>
<dbReference type="InterPro" id="IPR029058">
    <property type="entry name" value="AB_hydrolase_fold"/>
</dbReference>
<name>A0A1E7ZC03_9ALTE</name>
<reference evidence="4 5" key="1">
    <citation type="submission" date="2016-08" db="EMBL/GenBank/DDBJ databases">
        <authorList>
            <person name="Seilhamer J.J."/>
        </authorList>
    </citation>
    <scope>NUCLEOTIDE SEQUENCE [LARGE SCALE GENOMIC DNA]</scope>
    <source>
        <strain evidence="4 5">KCTC 42603</strain>
    </source>
</reference>
<dbReference type="PANTHER" id="PTHR48081">
    <property type="entry name" value="AB HYDROLASE SUPERFAMILY PROTEIN C4A8.06C"/>
    <property type="match status" value="1"/>
</dbReference>
<dbReference type="Proteomes" id="UP000175691">
    <property type="component" value="Unassembled WGS sequence"/>
</dbReference>
<dbReference type="Pfam" id="PF07859">
    <property type="entry name" value="Abhydrolase_3"/>
    <property type="match status" value="1"/>
</dbReference>
<dbReference type="GO" id="GO:0004806">
    <property type="term" value="F:triacylglycerol lipase activity"/>
    <property type="evidence" value="ECO:0007669"/>
    <property type="project" value="TreeGrafter"/>
</dbReference>
<evidence type="ECO:0000313" key="4">
    <source>
        <dbReference type="EMBL" id="OFC70991.1"/>
    </source>
</evidence>
<dbReference type="InterPro" id="IPR013094">
    <property type="entry name" value="AB_hydrolase_3"/>
</dbReference>
<dbReference type="SUPFAM" id="SSF53474">
    <property type="entry name" value="alpha/beta-Hydrolases"/>
    <property type="match status" value="1"/>
</dbReference>
<protein>
    <recommendedName>
        <fullName evidence="3">Alpha/beta hydrolase fold-3 domain-containing protein</fullName>
    </recommendedName>
</protein>
<keyword evidence="2" id="KW-0378">Hydrolase</keyword>